<dbReference type="Proteomes" id="UP000011713">
    <property type="component" value="Unassembled WGS sequence"/>
</dbReference>
<name>M4B9N0_HYAAE</name>
<proteinExistence type="predicted"/>
<accession>M4B9N0</accession>
<evidence type="ECO:0000313" key="2">
    <source>
        <dbReference type="EnsemblProtists" id="HpaP802990"/>
    </source>
</evidence>
<reference evidence="2" key="2">
    <citation type="submission" date="2015-06" db="UniProtKB">
        <authorList>
            <consortium name="EnsemblProtists"/>
        </authorList>
    </citation>
    <scope>IDENTIFICATION</scope>
    <source>
        <strain evidence="2">Emoy2</strain>
    </source>
</reference>
<dbReference type="InParanoid" id="M4B9N0"/>
<organism evidence="2 3">
    <name type="scientific">Hyaloperonospora arabidopsidis (strain Emoy2)</name>
    <name type="common">Downy mildew agent</name>
    <name type="synonym">Peronospora arabidopsidis</name>
    <dbReference type="NCBI Taxonomy" id="559515"/>
    <lineage>
        <taxon>Eukaryota</taxon>
        <taxon>Sar</taxon>
        <taxon>Stramenopiles</taxon>
        <taxon>Oomycota</taxon>
        <taxon>Peronosporomycetes</taxon>
        <taxon>Peronosporales</taxon>
        <taxon>Peronosporaceae</taxon>
        <taxon>Hyaloperonospora</taxon>
    </lineage>
</organism>
<keyword evidence="3" id="KW-1185">Reference proteome</keyword>
<evidence type="ECO:0000256" key="1">
    <source>
        <dbReference type="SAM" id="MobiDB-lite"/>
    </source>
</evidence>
<dbReference type="AlphaFoldDB" id="M4B9N0"/>
<feature type="region of interest" description="Disordered" evidence="1">
    <location>
        <begin position="138"/>
        <end position="176"/>
    </location>
</feature>
<dbReference type="VEuPathDB" id="FungiDB:HpaG802990"/>
<evidence type="ECO:0000313" key="3">
    <source>
        <dbReference type="Proteomes" id="UP000011713"/>
    </source>
</evidence>
<dbReference type="EnsemblProtists" id="HpaT802990">
    <property type="protein sequence ID" value="HpaP802990"/>
    <property type="gene ID" value="HpaG802990"/>
</dbReference>
<reference evidence="3" key="1">
    <citation type="journal article" date="2010" name="Science">
        <title>Signatures of adaptation to obligate biotrophy in the Hyaloperonospora arabidopsidis genome.</title>
        <authorList>
            <person name="Baxter L."/>
            <person name="Tripathy S."/>
            <person name="Ishaque N."/>
            <person name="Boot N."/>
            <person name="Cabral A."/>
            <person name="Kemen E."/>
            <person name="Thines M."/>
            <person name="Ah-Fong A."/>
            <person name="Anderson R."/>
            <person name="Badejoko W."/>
            <person name="Bittner-Eddy P."/>
            <person name="Boore J.L."/>
            <person name="Chibucos M.C."/>
            <person name="Coates M."/>
            <person name="Dehal P."/>
            <person name="Delehaunty K."/>
            <person name="Dong S."/>
            <person name="Downton P."/>
            <person name="Dumas B."/>
            <person name="Fabro G."/>
            <person name="Fronick C."/>
            <person name="Fuerstenberg S.I."/>
            <person name="Fulton L."/>
            <person name="Gaulin E."/>
            <person name="Govers F."/>
            <person name="Hughes L."/>
            <person name="Humphray S."/>
            <person name="Jiang R.H."/>
            <person name="Judelson H."/>
            <person name="Kamoun S."/>
            <person name="Kyung K."/>
            <person name="Meijer H."/>
            <person name="Minx P."/>
            <person name="Morris P."/>
            <person name="Nelson J."/>
            <person name="Phuntumart V."/>
            <person name="Qutob D."/>
            <person name="Rehmany A."/>
            <person name="Rougon-Cardoso A."/>
            <person name="Ryden P."/>
            <person name="Torto-Alalibo T."/>
            <person name="Studholme D."/>
            <person name="Wang Y."/>
            <person name="Win J."/>
            <person name="Wood J."/>
            <person name="Clifton S.W."/>
            <person name="Rogers J."/>
            <person name="Van den Ackerveken G."/>
            <person name="Jones J.D."/>
            <person name="McDowell J.M."/>
            <person name="Beynon J."/>
            <person name="Tyler B.M."/>
        </authorList>
    </citation>
    <scope>NUCLEOTIDE SEQUENCE [LARGE SCALE GENOMIC DNA]</scope>
    <source>
        <strain evidence="3">Emoy2</strain>
    </source>
</reference>
<dbReference type="HOGENOM" id="CLU_1528058_0_0_1"/>
<dbReference type="EMBL" id="JH598031">
    <property type="status" value="NOT_ANNOTATED_CDS"/>
    <property type="molecule type" value="Genomic_DNA"/>
</dbReference>
<protein>
    <submittedName>
        <fullName evidence="2">Uncharacterized protein</fullName>
    </submittedName>
</protein>
<sequence>MLMKSLRAHLPPRSTAVFLDGDASNNCCLKIDPCTSEDASSPSLKFPPSKASFEWVTLGPCAMGLHSTRRDPAYTILSYGNPRFGTLRCGTPHYKTPTYGILRYGNLRSQSDEGNYNHVITMGLRRRKHIYRYHDVRDEEETARRKTNLPSDRGRNSTRQWDGPDMRGSSSMSQRI</sequence>